<proteinExistence type="predicted"/>
<dbReference type="EMBL" id="CP148074">
    <property type="protein sequence ID" value="WXL27741.1"/>
    <property type="molecule type" value="Genomic_DNA"/>
</dbReference>
<keyword evidence="2" id="KW-1185">Reference proteome</keyword>
<dbReference type="Proteomes" id="UP001476583">
    <property type="component" value="Chromosome"/>
</dbReference>
<evidence type="ECO:0000313" key="2">
    <source>
        <dbReference type="Proteomes" id="UP001476583"/>
    </source>
</evidence>
<accession>A0ABZ2RSR1</accession>
<gene>
    <name evidence="1" type="ORF">WG219_09940</name>
</gene>
<evidence type="ECO:0000313" key="1">
    <source>
        <dbReference type="EMBL" id="WXL27741.1"/>
    </source>
</evidence>
<reference evidence="1 2" key="1">
    <citation type="submission" date="2024-03" db="EMBL/GenBank/DDBJ databases">
        <title>Complete genome of BD2.</title>
        <authorList>
            <person name="Cao G."/>
        </authorList>
    </citation>
    <scope>NUCLEOTIDE SEQUENCE [LARGE SCALE GENOMIC DNA]</scope>
    <source>
        <strain evidence="1 2">BD2</strain>
    </source>
</reference>
<name>A0ABZ2RSR1_ECTME</name>
<protein>
    <submittedName>
        <fullName evidence="1">Uncharacterized protein</fullName>
    </submittedName>
</protein>
<sequence length="64" mass="6994">MFSSQVCDAALMQLSAGEIQALEQEAVRRGCTPREAMLAVALESLQQQLYALAQSGRRLELVRG</sequence>
<organism evidence="1 2">
    <name type="scientific">Ectopseudomonas mendocina</name>
    <name type="common">Pseudomonas mendocina</name>
    <dbReference type="NCBI Taxonomy" id="300"/>
    <lineage>
        <taxon>Bacteria</taxon>
        <taxon>Pseudomonadati</taxon>
        <taxon>Pseudomonadota</taxon>
        <taxon>Gammaproteobacteria</taxon>
        <taxon>Pseudomonadales</taxon>
        <taxon>Pseudomonadaceae</taxon>
        <taxon>Ectopseudomonas</taxon>
    </lineage>
</organism>